<dbReference type="Gene3D" id="3.90.550.10">
    <property type="entry name" value="Spore Coat Polysaccharide Biosynthesis Protein SpsA, Chain A"/>
    <property type="match status" value="1"/>
</dbReference>
<comment type="similarity">
    <text evidence="2">Belongs to the glycosyltransferase 8 family.</text>
</comment>
<evidence type="ECO:0000256" key="12">
    <source>
        <dbReference type="ARBA" id="ARBA00049181"/>
    </source>
</evidence>
<keyword evidence="9" id="KW-0325">Glycoprotein</keyword>
<keyword evidence="15" id="KW-1185">Reference proteome</keyword>
<keyword evidence="4" id="KW-0808">Transferase</keyword>
<dbReference type="Pfam" id="PF01501">
    <property type="entry name" value="Glyco_transf_8"/>
    <property type="match status" value="1"/>
</dbReference>
<dbReference type="PANTHER" id="PTHR46012:SF2">
    <property type="entry name" value="IP22168P"/>
    <property type="match status" value="1"/>
</dbReference>
<comment type="caution">
    <text evidence="14">The sequence shown here is derived from an EMBL/GenBank/DDBJ whole genome shotgun (WGS) entry which is preliminary data.</text>
</comment>
<accession>A0AA88YM23</accession>
<evidence type="ECO:0000256" key="3">
    <source>
        <dbReference type="ARBA" id="ARBA00022676"/>
    </source>
</evidence>
<evidence type="ECO:0000256" key="11">
    <source>
        <dbReference type="ARBA" id="ARBA00038854"/>
    </source>
</evidence>
<keyword evidence="3" id="KW-0328">Glycosyltransferase</keyword>
<dbReference type="GO" id="GO:0140563">
    <property type="term" value="F:UDP-D-xylose:beta-D-glucoside alpha-1,3-D-xylosyltransferase activity"/>
    <property type="evidence" value="ECO:0007669"/>
    <property type="project" value="UniProtKB-EC"/>
</dbReference>
<dbReference type="Proteomes" id="UP001186944">
    <property type="component" value="Unassembled WGS sequence"/>
</dbReference>
<dbReference type="AlphaFoldDB" id="A0AA88YM23"/>
<evidence type="ECO:0000256" key="13">
    <source>
        <dbReference type="SAM" id="Phobius"/>
    </source>
</evidence>
<evidence type="ECO:0000256" key="4">
    <source>
        <dbReference type="ARBA" id="ARBA00022679"/>
    </source>
</evidence>
<evidence type="ECO:0000256" key="2">
    <source>
        <dbReference type="ARBA" id="ARBA00006351"/>
    </source>
</evidence>
<evidence type="ECO:0000256" key="10">
    <source>
        <dbReference type="ARBA" id="ARBA00037301"/>
    </source>
</evidence>
<comment type="subcellular location">
    <subcellularLocation>
        <location evidence="1">Membrane</location>
        <topology evidence="1">Single-pass type II membrane protein</topology>
    </subcellularLocation>
</comment>
<dbReference type="InterPro" id="IPR002495">
    <property type="entry name" value="Glyco_trans_8"/>
</dbReference>
<dbReference type="GO" id="GO:0016266">
    <property type="term" value="P:protein O-linked glycosylation via N-acetyl-galactosamine"/>
    <property type="evidence" value="ECO:0007669"/>
    <property type="project" value="TreeGrafter"/>
</dbReference>
<protein>
    <recommendedName>
        <fullName evidence="11">UDP-D-xylose:beta-D-glucoside alpha-1,3-D-xylosyltransferase</fullName>
        <ecNumber evidence="11">2.4.2.42</ecNumber>
    </recommendedName>
</protein>
<organism evidence="14 15">
    <name type="scientific">Pinctada imbricata</name>
    <name type="common">Atlantic pearl-oyster</name>
    <name type="synonym">Pinctada martensii</name>
    <dbReference type="NCBI Taxonomy" id="66713"/>
    <lineage>
        <taxon>Eukaryota</taxon>
        <taxon>Metazoa</taxon>
        <taxon>Spiralia</taxon>
        <taxon>Lophotrochozoa</taxon>
        <taxon>Mollusca</taxon>
        <taxon>Bivalvia</taxon>
        <taxon>Autobranchia</taxon>
        <taxon>Pteriomorphia</taxon>
        <taxon>Pterioida</taxon>
        <taxon>Pterioidea</taxon>
        <taxon>Pteriidae</taxon>
        <taxon>Pinctada</taxon>
    </lineage>
</organism>
<dbReference type="InterPro" id="IPR029044">
    <property type="entry name" value="Nucleotide-diphossugar_trans"/>
</dbReference>
<dbReference type="GO" id="GO:0016020">
    <property type="term" value="C:membrane"/>
    <property type="evidence" value="ECO:0007669"/>
    <property type="project" value="UniProtKB-SubCell"/>
</dbReference>
<dbReference type="SUPFAM" id="SSF53448">
    <property type="entry name" value="Nucleotide-diphospho-sugar transferases"/>
    <property type="match status" value="1"/>
</dbReference>
<evidence type="ECO:0000256" key="5">
    <source>
        <dbReference type="ARBA" id="ARBA00022692"/>
    </source>
</evidence>
<dbReference type="EC" id="2.4.2.42" evidence="11"/>
<evidence type="ECO:0000256" key="6">
    <source>
        <dbReference type="ARBA" id="ARBA00022968"/>
    </source>
</evidence>
<comment type="function">
    <text evidence="10">Glycosyltransferase which elongates the O-linked glucose attached to EGF-like repeats in the extracellular domain of Notch proteins by catalyzing the addition of xylose.</text>
</comment>
<evidence type="ECO:0000256" key="8">
    <source>
        <dbReference type="ARBA" id="ARBA00023136"/>
    </source>
</evidence>
<dbReference type="PANTHER" id="PTHR46012">
    <property type="entry name" value="IP22168P"/>
    <property type="match status" value="1"/>
</dbReference>
<evidence type="ECO:0000256" key="7">
    <source>
        <dbReference type="ARBA" id="ARBA00022989"/>
    </source>
</evidence>
<proteinExistence type="inferred from homology"/>
<evidence type="ECO:0000256" key="9">
    <source>
        <dbReference type="ARBA" id="ARBA00023180"/>
    </source>
</evidence>
<keyword evidence="5 13" id="KW-0812">Transmembrane</keyword>
<sequence>MRWKMLFKIGLTIIIFVAVYLYYSLNQQKSSTENQPEHLVGDGHDQLHQNDQLKNNEVDLEAVKEKERIERWQKSIHLSVVACGDRGNETIILLKSAVLFTSSYFIAHIFAESELQENMKAQLDFWPEEYKSRMEYRIYDISFPGTKNAEEWKKLFKPCASQRLFLPSLLKDVDSLIYVDTDILFLTPLDDLWSFFVKFNNTQLAAVAPEHEDKATGWYNRFARHPYYGELGVNSGVMLMNLTRLRHTTWLSSMIDYHREYKLKITWGDQDLINIYFHYHPDQLYVFNCEWNFRPDHCMYMSVCRGADRDGAYVLHGSRRVMHNDKQPAFKAVYDAFKNHEFSSTIKYHLIENIKRNMKKVADTNCGRVGHIFVKQIEQFVKKVDDTEQKKINPR</sequence>
<name>A0AA88YM23_PINIB</name>
<evidence type="ECO:0000313" key="15">
    <source>
        <dbReference type="Proteomes" id="UP001186944"/>
    </source>
</evidence>
<evidence type="ECO:0000313" key="14">
    <source>
        <dbReference type="EMBL" id="KAK3102305.1"/>
    </source>
</evidence>
<dbReference type="InterPro" id="IPR051993">
    <property type="entry name" value="Glycosyltransferase_8"/>
</dbReference>
<keyword evidence="7 13" id="KW-1133">Transmembrane helix</keyword>
<keyword evidence="6" id="KW-0735">Signal-anchor</keyword>
<evidence type="ECO:0000256" key="1">
    <source>
        <dbReference type="ARBA" id="ARBA00004606"/>
    </source>
</evidence>
<gene>
    <name evidence="14" type="ORF">FSP39_010364</name>
</gene>
<reference evidence="14" key="1">
    <citation type="submission" date="2019-08" db="EMBL/GenBank/DDBJ databases">
        <title>The improved chromosome-level genome for the pearl oyster Pinctada fucata martensii using PacBio sequencing and Hi-C.</title>
        <authorList>
            <person name="Zheng Z."/>
        </authorList>
    </citation>
    <scope>NUCLEOTIDE SEQUENCE</scope>
    <source>
        <strain evidence="14">ZZ-2019</strain>
        <tissue evidence="14">Adductor muscle</tissue>
    </source>
</reference>
<feature type="transmembrane region" description="Helical" evidence="13">
    <location>
        <begin position="5"/>
        <end position="23"/>
    </location>
</feature>
<dbReference type="EMBL" id="VSWD01000005">
    <property type="protein sequence ID" value="KAK3102305.1"/>
    <property type="molecule type" value="Genomic_DNA"/>
</dbReference>
<comment type="catalytic activity">
    <reaction evidence="12">
        <text>3-O-(beta-D-glucosyl)-L-seryl-[EGF-like domain protein] + UDP-alpha-D-xylose = 3-O-[alpha-D-xylosyl-(1-&gt;3)-beta-D-glucosyl]-L-seryl-[EGF-like domain protein] + UDP + H(+)</text>
        <dbReference type="Rhea" id="RHEA:56064"/>
        <dbReference type="Rhea" id="RHEA-COMP:14610"/>
        <dbReference type="Rhea" id="RHEA-COMP:14611"/>
        <dbReference type="ChEBI" id="CHEBI:15378"/>
        <dbReference type="ChEBI" id="CHEBI:57632"/>
        <dbReference type="ChEBI" id="CHEBI:58223"/>
        <dbReference type="ChEBI" id="CHEBI:140575"/>
        <dbReference type="ChEBI" id="CHEBI:140576"/>
        <dbReference type="EC" id="2.4.2.42"/>
    </reaction>
</comment>
<keyword evidence="8 13" id="KW-0472">Membrane</keyword>